<reference evidence="3" key="1">
    <citation type="journal article" date="2017" name="Genome Biol.">
        <title>Comparative genomics reveals high biological diversity and specific adaptations in the industrially and medically important fungal genus Aspergillus.</title>
        <authorList>
            <person name="de Vries R.P."/>
            <person name="Riley R."/>
            <person name="Wiebenga A."/>
            <person name="Aguilar-Osorio G."/>
            <person name="Amillis S."/>
            <person name="Uchima C.A."/>
            <person name="Anderluh G."/>
            <person name="Asadollahi M."/>
            <person name="Askin M."/>
            <person name="Barry K."/>
            <person name="Battaglia E."/>
            <person name="Bayram O."/>
            <person name="Benocci T."/>
            <person name="Braus-Stromeyer S.A."/>
            <person name="Caldana C."/>
            <person name="Canovas D."/>
            <person name="Cerqueira G.C."/>
            <person name="Chen F."/>
            <person name="Chen W."/>
            <person name="Choi C."/>
            <person name="Clum A."/>
            <person name="Dos Santos R.A."/>
            <person name="Damasio A.R."/>
            <person name="Diallinas G."/>
            <person name="Emri T."/>
            <person name="Fekete E."/>
            <person name="Flipphi M."/>
            <person name="Freyberg S."/>
            <person name="Gallo A."/>
            <person name="Gournas C."/>
            <person name="Habgood R."/>
            <person name="Hainaut M."/>
            <person name="Harispe M.L."/>
            <person name="Henrissat B."/>
            <person name="Hilden K.S."/>
            <person name="Hope R."/>
            <person name="Hossain A."/>
            <person name="Karabika E."/>
            <person name="Karaffa L."/>
            <person name="Karanyi Z."/>
            <person name="Krasevec N."/>
            <person name="Kuo A."/>
            <person name="Kusch H."/>
            <person name="LaButti K."/>
            <person name="Lagendijk E.L."/>
            <person name="Lapidus A."/>
            <person name="Levasseur A."/>
            <person name="Lindquist E."/>
            <person name="Lipzen A."/>
            <person name="Logrieco A.F."/>
            <person name="MacCabe A."/>
            <person name="Maekelae M.R."/>
            <person name="Malavazi I."/>
            <person name="Melin P."/>
            <person name="Meyer V."/>
            <person name="Mielnichuk N."/>
            <person name="Miskei M."/>
            <person name="Molnar A.P."/>
            <person name="Mule G."/>
            <person name="Ngan C.Y."/>
            <person name="Orejas M."/>
            <person name="Orosz E."/>
            <person name="Ouedraogo J.P."/>
            <person name="Overkamp K.M."/>
            <person name="Park H.-S."/>
            <person name="Perrone G."/>
            <person name="Piumi F."/>
            <person name="Punt P.J."/>
            <person name="Ram A.F."/>
            <person name="Ramon A."/>
            <person name="Rauscher S."/>
            <person name="Record E."/>
            <person name="Riano-Pachon D.M."/>
            <person name="Robert V."/>
            <person name="Roehrig J."/>
            <person name="Ruller R."/>
            <person name="Salamov A."/>
            <person name="Salih N.S."/>
            <person name="Samson R.A."/>
            <person name="Sandor E."/>
            <person name="Sanguinetti M."/>
            <person name="Schuetze T."/>
            <person name="Sepcic K."/>
            <person name="Shelest E."/>
            <person name="Sherlock G."/>
            <person name="Sophianopoulou V."/>
            <person name="Squina F.M."/>
            <person name="Sun H."/>
            <person name="Susca A."/>
            <person name="Todd R.B."/>
            <person name="Tsang A."/>
            <person name="Unkles S.E."/>
            <person name="van de Wiele N."/>
            <person name="van Rossen-Uffink D."/>
            <person name="Oliveira J.V."/>
            <person name="Vesth T.C."/>
            <person name="Visser J."/>
            <person name="Yu J.-H."/>
            <person name="Zhou M."/>
            <person name="Andersen M.R."/>
            <person name="Archer D.B."/>
            <person name="Baker S.E."/>
            <person name="Benoit I."/>
            <person name="Brakhage A.A."/>
            <person name="Braus G.H."/>
            <person name="Fischer R."/>
            <person name="Frisvad J.C."/>
            <person name="Goldman G.H."/>
            <person name="Houbraken J."/>
            <person name="Oakley B."/>
            <person name="Pocsi I."/>
            <person name="Scazzocchio C."/>
            <person name="Seiboth B."/>
            <person name="vanKuyk P.A."/>
            <person name="Wortman J."/>
            <person name="Dyer P.S."/>
            <person name="Grigoriev I.V."/>
        </authorList>
    </citation>
    <scope>NUCLEOTIDE SEQUENCE [LARGE SCALE GENOMIC DNA]</scope>
    <source>
        <strain evidence="3">CBS 101740 / IMI 381727 / IBT 21946</strain>
    </source>
</reference>
<dbReference type="VEuPathDB" id="FungiDB:ASPBRDRAFT_48899"/>
<organism evidence="2 3">
    <name type="scientific">Aspergillus brasiliensis (strain CBS 101740 / IMI 381727 / IBT 21946)</name>
    <dbReference type="NCBI Taxonomy" id="767769"/>
    <lineage>
        <taxon>Eukaryota</taxon>
        <taxon>Fungi</taxon>
        <taxon>Dikarya</taxon>
        <taxon>Ascomycota</taxon>
        <taxon>Pezizomycotina</taxon>
        <taxon>Eurotiomycetes</taxon>
        <taxon>Eurotiomycetidae</taxon>
        <taxon>Eurotiales</taxon>
        <taxon>Aspergillaceae</taxon>
        <taxon>Aspergillus</taxon>
        <taxon>Aspergillus subgen. Circumdati</taxon>
    </lineage>
</organism>
<evidence type="ECO:0000256" key="1">
    <source>
        <dbReference type="SAM" id="MobiDB-lite"/>
    </source>
</evidence>
<proteinExistence type="predicted"/>
<name>A0A1L9U4K6_ASPBC</name>
<feature type="compositionally biased region" description="Basic and acidic residues" evidence="1">
    <location>
        <begin position="120"/>
        <end position="129"/>
    </location>
</feature>
<sequence length="129" mass="14605">MPVLILTLEEHPPRRHKEKQPDLRTPLSQTLMCTTECRHQCPRIGRQEHHPPPSNYSLNEEIDALGRAGLSEDHQHQPPSPAHPEGEIERKCTTQAVQNIRGTRQTQDGGRTSKGQHQHGTSERKHCAP</sequence>
<dbReference type="EMBL" id="KV878698">
    <property type="protein sequence ID" value="OJJ66597.1"/>
    <property type="molecule type" value="Genomic_DNA"/>
</dbReference>
<dbReference type="RefSeq" id="XP_067473847.1">
    <property type="nucleotide sequence ID" value="XM_067626187.1"/>
</dbReference>
<accession>A0A1L9U4K6</accession>
<evidence type="ECO:0000313" key="3">
    <source>
        <dbReference type="Proteomes" id="UP000184499"/>
    </source>
</evidence>
<dbReference type="GeneID" id="93578675"/>
<feature type="region of interest" description="Disordered" evidence="1">
    <location>
        <begin position="43"/>
        <end position="129"/>
    </location>
</feature>
<dbReference type="AlphaFoldDB" id="A0A1L9U4K6"/>
<protein>
    <submittedName>
        <fullName evidence="2">Uncharacterized protein</fullName>
    </submittedName>
</protein>
<gene>
    <name evidence="2" type="ORF">ASPBRDRAFT_48899</name>
</gene>
<keyword evidence="3" id="KW-1185">Reference proteome</keyword>
<feature type="compositionally biased region" description="Polar residues" evidence="1">
    <location>
        <begin position="93"/>
        <end position="119"/>
    </location>
</feature>
<evidence type="ECO:0000313" key="2">
    <source>
        <dbReference type="EMBL" id="OJJ66597.1"/>
    </source>
</evidence>
<dbReference type="Proteomes" id="UP000184499">
    <property type="component" value="Unassembled WGS sequence"/>
</dbReference>